<feature type="active site" description="Proton donor" evidence="8">
    <location>
        <position position="39"/>
    </location>
</feature>
<evidence type="ECO:0000256" key="5">
    <source>
        <dbReference type="ARBA" id="ARBA00022741"/>
    </source>
</evidence>
<dbReference type="Gene3D" id="3.30.1300.10">
    <property type="entry name" value="Pantoate-beta-alanine ligase, C-terminal domain"/>
    <property type="match status" value="1"/>
</dbReference>
<evidence type="ECO:0000313" key="9">
    <source>
        <dbReference type="EMBL" id="QTD47726.1"/>
    </source>
</evidence>
<feature type="binding site" evidence="8">
    <location>
        <position position="63"/>
    </location>
    <ligand>
        <name>beta-alanine</name>
        <dbReference type="ChEBI" id="CHEBI:57966"/>
    </ligand>
</feature>
<dbReference type="EMBL" id="CP071793">
    <property type="protein sequence ID" value="QTD47726.1"/>
    <property type="molecule type" value="Genomic_DNA"/>
</dbReference>
<dbReference type="PANTHER" id="PTHR21299:SF1">
    <property type="entry name" value="PANTOATE--BETA-ALANINE LIGASE"/>
    <property type="match status" value="1"/>
</dbReference>
<keyword evidence="6 8" id="KW-0067">ATP-binding</keyword>
<dbReference type="GO" id="GO:0004592">
    <property type="term" value="F:pantoate-beta-alanine ligase activity"/>
    <property type="evidence" value="ECO:0007669"/>
    <property type="project" value="UniProtKB-UniRule"/>
</dbReference>
<feature type="binding site" evidence="8">
    <location>
        <position position="63"/>
    </location>
    <ligand>
        <name>(R)-pantoate</name>
        <dbReference type="ChEBI" id="CHEBI:15980"/>
    </ligand>
</feature>
<dbReference type="Gene3D" id="3.40.50.620">
    <property type="entry name" value="HUPs"/>
    <property type="match status" value="1"/>
</dbReference>
<gene>
    <name evidence="8" type="primary">panC</name>
    <name evidence="9" type="ORF">J3U87_19220</name>
</gene>
<comment type="miscellaneous">
    <text evidence="8">The reaction proceeds by a bi uni uni bi ping pong mechanism.</text>
</comment>
<evidence type="ECO:0000256" key="4">
    <source>
        <dbReference type="ARBA" id="ARBA00022655"/>
    </source>
</evidence>
<dbReference type="PANTHER" id="PTHR21299">
    <property type="entry name" value="CYTIDYLATE KINASE/PANTOATE-BETA-ALANINE LIGASE"/>
    <property type="match status" value="1"/>
</dbReference>
<dbReference type="EC" id="6.3.2.1" evidence="8"/>
<dbReference type="RefSeq" id="WP_237377392.1">
    <property type="nucleotide sequence ID" value="NZ_CP071793.1"/>
</dbReference>
<dbReference type="SUPFAM" id="SSF52374">
    <property type="entry name" value="Nucleotidylyl transferase"/>
    <property type="match status" value="1"/>
</dbReference>
<dbReference type="GO" id="GO:0005829">
    <property type="term" value="C:cytosol"/>
    <property type="evidence" value="ECO:0007669"/>
    <property type="project" value="TreeGrafter"/>
</dbReference>
<comment type="function">
    <text evidence="8">Catalyzes the condensation of pantoate with beta-alanine in an ATP-dependent reaction via a pantoyl-adenylate intermediate.</text>
</comment>
<dbReference type="InterPro" id="IPR042176">
    <property type="entry name" value="Pantoate_ligase_C"/>
</dbReference>
<evidence type="ECO:0000256" key="3">
    <source>
        <dbReference type="ARBA" id="ARBA00022598"/>
    </source>
</evidence>
<evidence type="ECO:0000313" key="10">
    <source>
        <dbReference type="Proteomes" id="UP000663929"/>
    </source>
</evidence>
<evidence type="ECO:0000256" key="1">
    <source>
        <dbReference type="ARBA" id="ARBA00004990"/>
    </source>
</evidence>
<keyword evidence="4 8" id="KW-0566">Pantothenate biosynthesis</keyword>
<comment type="pathway">
    <text evidence="1 8">Cofactor biosynthesis; (R)-pantothenate biosynthesis; (R)-pantothenate from (R)-pantoate and beta-alanine: step 1/1.</text>
</comment>
<dbReference type="GO" id="GO:0005524">
    <property type="term" value="F:ATP binding"/>
    <property type="evidence" value="ECO:0007669"/>
    <property type="project" value="UniProtKB-KW"/>
</dbReference>
<dbReference type="HAMAP" id="MF_00158">
    <property type="entry name" value="PanC"/>
    <property type="match status" value="1"/>
</dbReference>
<reference evidence="9" key="1">
    <citation type="submission" date="2021-03" db="EMBL/GenBank/DDBJ databases">
        <title>Acanthopleuribacteraceae sp. M133.</title>
        <authorList>
            <person name="Wang G."/>
        </authorList>
    </citation>
    <scope>NUCLEOTIDE SEQUENCE</scope>
    <source>
        <strain evidence="9">M133</strain>
    </source>
</reference>
<dbReference type="InterPro" id="IPR014729">
    <property type="entry name" value="Rossmann-like_a/b/a_fold"/>
</dbReference>
<feature type="binding site" evidence="8">
    <location>
        <position position="155"/>
    </location>
    <ligand>
        <name>(R)-pantoate</name>
        <dbReference type="ChEBI" id="CHEBI:15980"/>
    </ligand>
</feature>
<dbReference type="UniPathway" id="UPA00028">
    <property type="reaction ID" value="UER00005"/>
</dbReference>
<comment type="catalytic activity">
    <reaction evidence="7 8">
        <text>(R)-pantoate + beta-alanine + ATP = (R)-pantothenate + AMP + diphosphate + H(+)</text>
        <dbReference type="Rhea" id="RHEA:10912"/>
        <dbReference type="ChEBI" id="CHEBI:15378"/>
        <dbReference type="ChEBI" id="CHEBI:15980"/>
        <dbReference type="ChEBI" id="CHEBI:29032"/>
        <dbReference type="ChEBI" id="CHEBI:30616"/>
        <dbReference type="ChEBI" id="CHEBI:33019"/>
        <dbReference type="ChEBI" id="CHEBI:57966"/>
        <dbReference type="ChEBI" id="CHEBI:456215"/>
        <dbReference type="EC" id="6.3.2.1"/>
    </reaction>
</comment>
<protein>
    <recommendedName>
        <fullName evidence="8">Pantothenate synthetase</fullName>
        <shortName evidence="8">PS</shortName>
        <ecNumber evidence="8">6.3.2.1</ecNumber>
    </recommendedName>
    <alternativeName>
        <fullName evidence="8">Pantoate--beta-alanine ligase</fullName>
    </alternativeName>
    <alternativeName>
        <fullName evidence="8">Pantoate-activating enzyme</fullName>
    </alternativeName>
</protein>
<organism evidence="9 10">
    <name type="scientific">Sulfidibacter corallicola</name>
    <dbReference type="NCBI Taxonomy" id="2818388"/>
    <lineage>
        <taxon>Bacteria</taxon>
        <taxon>Pseudomonadati</taxon>
        <taxon>Acidobacteriota</taxon>
        <taxon>Holophagae</taxon>
        <taxon>Acanthopleuribacterales</taxon>
        <taxon>Acanthopleuribacteraceae</taxon>
        <taxon>Sulfidibacter</taxon>
    </lineage>
</organism>
<keyword evidence="10" id="KW-1185">Reference proteome</keyword>
<dbReference type="KEGG" id="scor:J3U87_19220"/>
<evidence type="ECO:0000256" key="2">
    <source>
        <dbReference type="ARBA" id="ARBA00009256"/>
    </source>
</evidence>
<dbReference type="GO" id="GO:0015940">
    <property type="term" value="P:pantothenate biosynthetic process"/>
    <property type="evidence" value="ECO:0007669"/>
    <property type="project" value="UniProtKB-UniRule"/>
</dbReference>
<dbReference type="Pfam" id="PF02569">
    <property type="entry name" value="Pantoate_ligase"/>
    <property type="match status" value="1"/>
</dbReference>
<comment type="subunit">
    <text evidence="8">Homodimer.</text>
</comment>
<feature type="binding site" evidence="8">
    <location>
        <position position="178"/>
    </location>
    <ligand>
        <name>ATP</name>
        <dbReference type="ChEBI" id="CHEBI:30616"/>
    </ligand>
</feature>
<dbReference type="AlphaFoldDB" id="A0A8A4TCR0"/>
<evidence type="ECO:0000256" key="6">
    <source>
        <dbReference type="ARBA" id="ARBA00022840"/>
    </source>
</evidence>
<evidence type="ECO:0000256" key="7">
    <source>
        <dbReference type="ARBA" id="ARBA00048258"/>
    </source>
</evidence>
<accession>A0A8A4TCR0</accession>
<dbReference type="Proteomes" id="UP000663929">
    <property type="component" value="Chromosome"/>
</dbReference>
<dbReference type="InterPro" id="IPR003721">
    <property type="entry name" value="Pantoate_ligase"/>
</dbReference>
<keyword evidence="8" id="KW-0963">Cytoplasm</keyword>
<dbReference type="NCBIfam" id="TIGR00018">
    <property type="entry name" value="panC"/>
    <property type="match status" value="1"/>
</dbReference>
<feature type="binding site" evidence="8">
    <location>
        <begin position="186"/>
        <end position="189"/>
    </location>
    <ligand>
        <name>ATP</name>
        <dbReference type="ChEBI" id="CHEBI:30616"/>
    </ligand>
</feature>
<keyword evidence="5 8" id="KW-0547">Nucleotide-binding</keyword>
<comment type="subcellular location">
    <subcellularLocation>
        <location evidence="8">Cytoplasm</location>
    </subcellularLocation>
</comment>
<sequence>MAIRLHSHTAELRRMLREQRDQGETIGFVATMGGLHAGHQSLIEASRGDGNFTVVSVFVNPAQFGPNEDFDSYPRDHDSDFELAVEAGGDLIWYPEVEDLYPEEAQTMVQPGPLGQRLCGLSRPQFFPGICTVVLKLFNLIQPHQAYFGAKDFQQLAIIQRMAADFYLDVDVVGCPIVREDDGLAMSSRNLKLEPEDRDLALTLYRTITRAQTAFAEGERDAAKLREALVAEWPEGLELDYLDFRDPEFLEDCAHLTEDTRIFLGAWLNGVRLIDNARLTP</sequence>
<feature type="binding site" evidence="8">
    <location>
        <begin position="149"/>
        <end position="152"/>
    </location>
    <ligand>
        <name>ATP</name>
        <dbReference type="ChEBI" id="CHEBI:30616"/>
    </ligand>
</feature>
<evidence type="ECO:0000256" key="8">
    <source>
        <dbReference type="HAMAP-Rule" id="MF_00158"/>
    </source>
</evidence>
<name>A0A8A4TCR0_SULCO</name>
<proteinExistence type="inferred from homology"/>
<dbReference type="CDD" id="cd00560">
    <property type="entry name" value="PanC"/>
    <property type="match status" value="1"/>
</dbReference>
<keyword evidence="3 8" id="KW-0436">Ligase</keyword>
<feature type="binding site" evidence="8">
    <location>
        <begin position="32"/>
        <end position="39"/>
    </location>
    <ligand>
        <name>ATP</name>
        <dbReference type="ChEBI" id="CHEBI:30616"/>
    </ligand>
</feature>
<comment type="similarity">
    <text evidence="2 8">Belongs to the pantothenate synthetase family.</text>
</comment>